<dbReference type="AlphaFoldDB" id="A0A087UMV3"/>
<sequence length="313" mass="35870">MIDKCDYLAVLFYNTDDPAAQKVLNELENIDDESDKAGIPLVRSESKNISDAYGISPLPALVFFEGGVPNLYPGDLSNEEEVLKWLLEQQSSDEIEDVSSKVLEQMIAKTEHLAVLFYDKNDRRSKDVLRELENIDDEADEQGMPFVRIDDKELAAEYGFDADLPVLVYFEKKVPSVYQGDLTNEQQVWKWLHLQLTSDGIEEVTEKILYNLIEHNQFVAVLFYDHKSKKSAKVLKELETIDDEADQYDILIVKNDNFSAAQKYGLKKLPALMFFKEGSPIIYEGNLMKEEEVLQFLIDQLANDEIEDVNEHA</sequence>
<dbReference type="Gene3D" id="3.40.30.10">
    <property type="entry name" value="Glutaredoxin"/>
    <property type="match status" value="3"/>
</dbReference>
<evidence type="ECO:0000313" key="1">
    <source>
        <dbReference type="EMBL" id="KFM78692.1"/>
    </source>
</evidence>
<protein>
    <recommendedName>
        <fullName evidence="3">Thioredoxin domain-containing protein</fullName>
    </recommendedName>
</protein>
<evidence type="ECO:0000313" key="2">
    <source>
        <dbReference type="Proteomes" id="UP000054359"/>
    </source>
</evidence>
<reference evidence="1 2" key="1">
    <citation type="submission" date="2013-11" db="EMBL/GenBank/DDBJ databases">
        <title>Genome sequencing of Stegodyphus mimosarum.</title>
        <authorList>
            <person name="Bechsgaard J."/>
        </authorList>
    </citation>
    <scope>NUCLEOTIDE SEQUENCE [LARGE SCALE GENOMIC DNA]</scope>
</reference>
<name>A0A087UMV3_STEMI</name>
<dbReference type="STRING" id="407821.A0A087UMV3"/>
<dbReference type="PANTHER" id="PTHR19991">
    <property type="entry name" value="L 2 01289"/>
    <property type="match status" value="1"/>
</dbReference>
<dbReference type="PANTHER" id="PTHR19991:SF3">
    <property type="entry name" value="LETHAL (2) 01289, ISOFORM F"/>
    <property type="match status" value="1"/>
</dbReference>
<dbReference type="OrthoDB" id="6426118at2759"/>
<dbReference type="Proteomes" id="UP000054359">
    <property type="component" value="Unassembled WGS sequence"/>
</dbReference>
<proteinExistence type="predicted"/>
<evidence type="ECO:0008006" key="3">
    <source>
        <dbReference type="Google" id="ProtNLM"/>
    </source>
</evidence>
<dbReference type="SUPFAM" id="SSF52833">
    <property type="entry name" value="Thioredoxin-like"/>
    <property type="match status" value="2"/>
</dbReference>
<dbReference type="EMBL" id="KK120628">
    <property type="protein sequence ID" value="KFM78692.1"/>
    <property type="molecule type" value="Genomic_DNA"/>
</dbReference>
<dbReference type="InterPro" id="IPR036249">
    <property type="entry name" value="Thioredoxin-like_sf"/>
</dbReference>
<dbReference type="OMA" id="MIAKTEH"/>
<accession>A0A087UMV3</accession>
<feature type="non-terminal residue" evidence="1">
    <location>
        <position position="313"/>
    </location>
</feature>
<organism evidence="1 2">
    <name type="scientific">Stegodyphus mimosarum</name>
    <name type="common">African social velvet spider</name>
    <dbReference type="NCBI Taxonomy" id="407821"/>
    <lineage>
        <taxon>Eukaryota</taxon>
        <taxon>Metazoa</taxon>
        <taxon>Ecdysozoa</taxon>
        <taxon>Arthropoda</taxon>
        <taxon>Chelicerata</taxon>
        <taxon>Arachnida</taxon>
        <taxon>Araneae</taxon>
        <taxon>Araneomorphae</taxon>
        <taxon>Entelegynae</taxon>
        <taxon>Eresoidea</taxon>
        <taxon>Eresidae</taxon>
        <taxon>Stegodyphus</taxon>
    </lineage>
</organism>
<keyword evidence="2" id="KW-1185">Reference proteome</keyword>
<gene>
    <name evidence="1" type="ORF">X975_14267</name>
</gene>